<feature type="transmembrane region" description="Helical" evidence="7">
    <location>
        <begin position="310"/>
        <end position="329"/>
    </location>
</feature>
<comment type="caution">
    <text evidence="9">The sequence shown here is derived from an EMBL/GenBank/DDBJ whole genome shotgun (WGS) entry which is preliminary data.</text>
</comment>
<name>A0A8J3HW06_9CHLR</name>
<feature type="transmembrane region" description="Helical" evidence="7">
    <location>
        <begin position="84"/>
        <end position="108"/>
    </location>
</feature>
<feature type="transmembrane region" description="Helical" evidence="7">
    <location>
        <begin position="211"/>
        <end position="234"/>
    </location>
</feature>
<dbReference type="PANTHER" id="PTHR23514">
    <property type="entry name" value="BYPASS OF STOP CODON PROTEIN 6"/>
    <property type="match status" value="1"/>
</dbReference>
<evidence type="ECO:0000256" key="7">
    <source>
        <dbReference type="SAM" id="Phobius"/>
    </source>
</evidence>
<feature type="transmembrane region" description="Helical" evidence="7">
    <location>
        <begin position="12"/>
        <end position="33"/>
    </location>
</feature>
<feature type="transmembrane region" description="Helical" evidence="7">
    <location>
        <begin position="114"/>
        <end position="134"/>
    </location>
</feature>
<keyword evidence="6 7" id="KW-0472">Membrane</keyword>
<gene>
    <name evidence="9" type="ORF">KSX_24190</name>
</gene>
<feature type="transmembrane region" description="Helical" evidence="7">
    <location>
        <begin position="254"/>
        <end position="275"/>
    </location>
</feature>
<feature type="transmembrane region" description="Helical" evidence="7">
    <location>
        <begin position="146"/>
        <end position="165"/>
    </location>
</feature>
<dbReference type="SUPFAM" id="SSF103473">
    <property type="entry name" value="MFS general substrate transporter"/>
    <property type="match status" value="1"/>
</dbReference>
<protein>
    <submittedName>
        <fullName evidence="9">MFS transporter</fullName>
    </submittedName>
</protein>
<feature type="transmembrane region" description="Helical" evidence="7">
    <location>
        <begin position="53"/>
        <end position="72"/>
    </location>
</feature>
<comment type="subcellular location">
    <subcellularLocation>
        <location evidence="1">Cell membrane</location>
        <topology evidence="1">Multi-pass membrane protein</topology>
    </subcellularLocation>
</comment>
<evidence type="ECO:0000256" key="3">
    <source>
        <dbReference type="ARBA" id="ARBA00022448"/>
    </source>
</evidence>
<dbReference type="InterPro" id="IPR011701">
    <property type="entry name" value="MFS"/>
</dbReference>
<dbReference type="FunFam" id="1.20.1250.20:FF:000286">
    <property type="entry name" value="MFS efflux transporter"/>
    <property type="match status" value="1"/>
</dbReference>
<dbReference type="AlphaFoldDB" id="A0A8J3HW06"/>
<dbReference type="EMBL" id="BNJF01000001">
    <property type="protein sequence ID" value="GHO44256.1"/>
    <property type="molecule type" value="Genomic_DNA"/>
</dbReference>
<keyword evidence="3" id="KW-0813">Transport</keyword>
<feature type="transmembrane region" description="Helical" evidence="7">
    <location>
        <begin position="171"/>
        <end position="191"/>
    </location>
</feature>
<feature type="transmembrane region" description="Helical" evidence="7">
    <location>
        <begin position="370"/>
        <end position="394"/>
    </location>
</feature>
<accession>A0A8J3HW06</accession>
<feature type="transmembrane region" description="Helical" evidence="7">
    <location>
        <begin position="341"/>
        <end position="364"/>
    </location>
</feature>
<evidence type="ECO:0000313" key="10">
    <source>
        <dbReference type="Proteomes" id="UP000612362"/>
    </source>
</evidence>
<evidence type="ECO:0000256" key="6">
    <source>
        <dbReference type="ARBA" id="ARBA00023136"/>
    </source>
</evidence>
<dbReference type="InterPro" id="IPR020846">
    <property type="entry name" value="MFS_dom"/>
</dbReference>
<dbReference type="InterPro" id="IPR051788">
    <property type="entry name" value="MFS_Transporter"/>
</dbReference>
<comment type="similarity">
    <text evidence="2">Belongs to the major facilitator superfamily.</text>
</comment>
<evidence type="ECO:0000256" key="4">
    <source>
        <dbReference type="ARBA" id="ARBA00022692"/>
    </source>
</evidence>
<sequence>MISTDKTTPKSTAPSFVIHIAIAFFAVLIIGANDGAFGVILPHVRSHYTLNNSVVSLLFLFSTLGYLCAAFSNGLSVEKLGKGGALLCGATIFVIGATFVSLQLPFFLLLPSMLLLGFGIAMLDAGLNTFIAGLPKSAALLNYFHAFYGIGAWLGPLAATGLLAFDWNWNVIYMLWAALGLVTLISLGIILKRHPITRPDEDTAEEKQGNVLFLALKMKVSWIGAIFLLFYVGAEVTLGSWSYSFLTEERHGDAVLMGTVVSGYWLGLTLGRLILAQFTQMIGAKRIILLCLVGVIGGLLLIWLTPNNIIAAIGLFITGFSLGPIFPTTISVMSELVPSRLLASVIGFLASLGSMGAALFPWITGNLAQFIGLWILLPFTLVLSILMIGTWLLLQTQPRQTA</sequence>
<dbReference type="PANTHER" id="PTHR23514:SF3">
    <property type="entry name" value="BYPASS OF STOP CODON PROTEIN 6"/>
    <property type="match status" value="1"/>
</dbReference>
<organism evidence="9 10">
    <name type="scientific">Ktedonospora formicarum</name>
    <dbReference type="NCBI Taxonomy" id="2778364"/>
    <lineage>
        <taxon>Bacteria</taxon>
        <taxon>Bacillati</taxon>
        <taxon>Chloroflexota</taxon>
        <taxon>Ktedonobacteria</taxon>
        <taxon>Ktedonobacterales</taxon>
        <taxon>Ktedonobacteraceae</taxon>
        <taxon>Ktedonospora</taxon>
    </lineage>
</organism>
<reference evidence="9" key="1">
    <citation type="submission" date="2020-10" db="EMBL/GenBank/DDBJ databases">
        <title>Taxonomic study of unclassified bacteria belonging to the class Ktedonobacteria.</title>
        <authorList>
            <person name="Yabe S."/>
            <person name="Wang C.M."/>
            <person name="Zheng Y."/>
            <person name="Sakai Y."/>
            <person name="Cavaletti L."/>
            <person name="Monciardini P."/>
            <person name="Donadio S."/>
        </authorList>
    </citation>
    <scope>NUCLEOTIDE SEQUENCE</scope>
    <source>
        <strain evidence="9">SOSP1-1</strain>
    </source>
</reference>
<evidence type="ECO:0000259" key="8">
    <source>
        <dbReference type="PROSITE" id="PS50850"/>
    </source>
</evidence>
<feature type="domain" description="Major facilitator superfamily (MFS) profile" evidence="8">
    <location>
        <begin position="19"/>
        <end position="401"/>
    </location>
</feature>
<dbReference type="RefSeq" id="WP_220193666.1">
    <property type="nucleotide sequence ID" value="NZ_BNJF01000001.1"/>
</dbReference>
<feature type="transmembrane region" description="Helical" evidence="7">
    <location>
        <begin position="287"/>
        <end position="304"/>
    </location>
</feature>
<dbReference type="Proteomes" id="UP000612362">
    <property type="component" value="Unassembled WGS sequence"/>
</dbReference>
<dbReference type="InterPro" id="IPR036259">
    <property type="entry name" value="MFS_trans_sf"/>
</dbReference>
<keyword evidence="4 7" id="KW-0812">Transmembrane</keyword>
<dbReference type="GO" id="GO:0022857">
    <property type="term" value="F:transmembrane transporter activity"/>
    <property type="evidence" value="ECO:0007669"/>
    <property type="project" value="InterPro"/>
</dbReference>
<keyword evidence="5 7" id="KW-1133">Transmembrane helix</keyword>
<dbReference type="PROSITE" id="PS50850">
    <property type="entry name" value="MFS"/>
    <property type="match status" value="1"/>
</dbReference>
<dbReference type="Gene3D" id="1.20.1250.20">
    <property type="entry name" value="MFS general substrate transporter like domains"/>
    <property type="match status" value="2"/>
</dbReference>
<evidence type="ECO:0000256" key="1">
    <source>
        <dbReference type="ARBA" id="ARBA00004651"/>
    </source>
</evidence>
<proteinExistence type="inferred from homology"/>
<evidence type="ECO:0000313" key="9">
    <source>
        <dbReference type="EMBL" id="GHO44256.1"/>
    </source>
</evidence>
<keyword evidence="10" id="KW-1185">Reference proteome</keyword>
<dbReference type="Pfam" id="PF07690">
    <property type="entry name" value="MFS_1"/>
    <property type="match status" value="1"/>
</dbReference>
<evidence type="ECO:0000256" key="2">
    <source>
        <dbReference type="ARBA" id="ARBA00008335"/>
    </source>
</evidence>
<dbReference type="GO" id="GO:0005886">
    <property type="term" value="C:plasma membrane"/>
    <property type="evidence" value="ECO:0007669"/>
    <property type="project" value="UniProtKB-SubCell"/>
</dbReference>
<evidence type="ECO:0000256" key="5">
    <source>
        <dbReference type="ARBA" id="ARBA00022989"/>
    </source>
</evidence>